<proteinExistence type="predicted"/>
<name>A0A8J3QMV7_9ACTN</name>
<keyword evidence="3" id="KW-1185">Reference proteome</keyword>
<organism evidence="2 3">
    <name type="scientific">Rugosimonospora africana</name>
    <dbReference type="NCBI Taxonomy" id="556532"/>
    <lineage>
        <taxon>Bacteria</taxon>
        <taxon>Bacillati</taxon>
        <taxon>Actinomycetota</taxon>
        <taxon>Actinomycetes</taxon>
        <taxon>Micromonosporales</taxon>
        <taxon>Micromonosporaceae</taxon>
        <taxon>Rugosimonospora</taxon>
    </lineage>
</organism>
<dbReference type="EMBL" id="BONZ01000012">
    <property type="protein sequence ID" value="GIH12844.1"/>
    <property type="molecule type" value="Genomic_DNA"/>
</dbReference>
<comment type="caution">
    <text evidence="2">The sequence shown here is derived from an EMBL/GenBank/DDBJ whole genome shotgun (WGS) entry which is preliminary data.</text>
</comment>
<dbReference type="Proteomes" id="UP000642748">
    <property type="component" value="Unassembled WGS sequence"/>
</dbReference>
<feature type="region of interest" description="Disordered" evidence="1">
    <location>
        <begin position="44"/>
        <end position="64"/>
    </location>
</feature>
<gene>
    <name evidence="2" type="ORF">Raf01_10160</name>
</gene>
<protein>
    <recommendedName>
        <fullName evidence="4">DUF2795 domain-containing protein</fullName>
    </recommendedName>
</protein>
<accession>A0A8J3QMV7</accession>
<dbReference type="AlphaFoldDB" id="A0A8J3QMV7"/>
<evidence type="ECO:0000313" key="2">
    <source>
        <dbReference type="EMBL" id="GIH12844.1"/>
    </source>
</evidence>
<dbReference type="RefSeq" id="WP_203916556.1">
    <property type="nucleotide sequence ID" value="NZ_BONZ01000012.1"/>
</dbReference>
<dbReference type="InterPro" id="IPR021527">
    <property type="entry name" value="DUF2795"/>
</dbReference>
<evidence type="ECO:0000256" key="1">
    <source>
        <dbReference type="SAM" id="MobiDB-lite"/>
    </source>
</evidence>
<sequence length="64" mass="7091">MTVNPIQLQKFLGGIDYPTNKQTLMKSAQKHGADKKVMDTLKALPRDDFNSPNDVSEAIGDMRA</sequence>
<evidence type="ECO:0000313" key="3">
    <source>
        <dbReference type="Proteomes" id="UP000642748"/>
    </source>
</evidence>
<reference evidence="2" key="1">
    <citation type="submission" date="2021-01" db="EMBL/GenBank/DDBJ databases">
        <title>Whole genome shotgun sequence of Rugosimonospora africana NBRC 104875.</title>
        <authorList>
            <person name="Komaki H."/>
            <person name="Tamura T."/>
        </authorList>
    </citation>
    <scope>NUCLEOTIDE SEQUENCE</scope>
    <source>
        <strain evidence="2">NBRC 104875</strain>
    </source>
</reference>
<dbReference type="Pfam" id="PF11387">
    <property type="entry name" value="DUF2795"/>
    <property type="match status" value="1"/>
</dbReference>
<evidence type="ECO:0008006" key="4">
    <source>
        <dbReference type="Google" id="ProtNLM"/>
    </source>
</evidence>